<gene>
    <name evidence="2" type="ORF">D4L85_12825</name>
</gene>
<accession>A0A385SJI5</accession>
<dbReference type="Gene3D" id="3.10.590.10">
    <property type="entry name" value="ph1033 like domains"/>
    <property type="match status" value="1"/>
</dbReference>
<dbReference type="RefSeq" id="WP_119754683.1">
    <property type="nucleotide sequence ID" value="NZ_CP032382.1"/>
</dbReference>
<reference evidence="3" key="1">
    <citation type="submission" date="2018-09" db="EMBL/GenBank/DDBJ databases">
        <title>Chryseolinea sp. KIS68-18 isolated from soil.</title>
        <authorList>
            <person name="Weon H.-Y."/>
            <person name="Kwon S.-W."/>
            <person name="Lee S.A."/>
        </authorList>
    </citation>
    <scope>NUCLEOTIDE SEQUENCE [LARGE SCALE GENOMIC DNA]</scope>
    <source>
        <strain evidence="3">KIS68-18</strain>
    </source>
</reference>
<dbReference type="Pfam" id="PF01878">
    <property type="entry name" value="EVE"/>
    <property type="match status" value="1"/>
</dbReference>
<feature type="domain" description="EVE" evidence="1">
    <location>
        <begin position="2"/>
        <end position="129"/>
    </location>
</feature>
<dbReference type="KEGG" id="chk:D4L85_12825"/>
<dbReference type="PANTHER" id="PTHR14087:SF7">
    <property type="entry name" value="THYMOCYTE NUCLEAR PROTEIN 1"/>
    <property type="match status" value="1"/>
</dbReference>
<dbReference type="EMBL" id="CP032382">
    <property type="protein sequence ID" value="AYB31409.1"/>
    <property type="molecule type" value="Genomic_DNA"/>
</dbReference>
<dbReference type="OrthoDB" id="9791347at2"/>
<dbReference type="PANTHER" id="PTHR14087">
    <property type="entry name" value="THYMOCYTE NUCLEAR PROTEIN 1"/>
    <property type="match status" value="1"/>
</dbReference>
<protein>
    <submittedName>
        <fullName evidence="2">EVE domain-containing protein</fullName>
    </submittedName>
</protein>
<proteinExistence type="predicted"/>
<sequence>MNYWLMKTEPSTFSWDDLVRDKKTGWDGVRNFQARNNLKAMKKGDLAFIYHSMDDKAVVGIAKITKENYPDPKDKDWVAVEISPEKKLKRPVTLAEVKADKRLADMVLVKSSRLSVQPVTAAEFDMIVALSEKKVN</sequence>
<dbReference type="InterPro" id="IPR002740">
    <property type="entry name" value="EVE_domain"/>
</dbReference>
<dbReference type="AlphaFoldDB" id="A0A385SJI5"/>
<evidence type="ECO:0000313" key="2">
    <source>
        <dbReference type="EMBL" id="AYB31409.1"/>
    </source>
</evidence>
<dbReference type="CDD" id="cd21133">
    <property type="entry name" value="EVE"/>
    <property type="match status" value="1"/>
</dbReference>
<evidence type="ECO:0000313" key="3">
    <source>
        <dbReference type="Proteomes" id="UP000266183"/>
    </source>
</evidence>
<keyword evidence="3" id="KW-1185">Reference proteome</keyword>
<dbReference type="SUPFAM" id="SSF88697">
    <property type="entry name" value="PUA domain-like"/>
    <property type="match status" value="1"/>
</dbReference>
<dbReference type="InterPro" id="IPR015947">
    <property type="entry name" value="PUA-like_sf"/>
</dbReference>
<dbReference type="InterPro" id="IPR052181">
    <property type="entry name" value="5hmC_binding"/>
</dbReference>
<evidence type="ECO:0000259" key="1">
    <source>
        <dbReference type="Pfam" id="PF01878"/>
    </source>
</evidence>
<dbReference type="Proteomes" id="UP000266183">
    <property type="component" value="Chromosome"/>
</dbReference>
<dbReference type="InterPro" id="IPR047197">
    <property type="entry name" value="THYN1-like_EVE"/>
</dbReference>
<name>A0A385SJI5_9BACT</name>
<organism evidence="2 3">
    <name type="scientific">Chryseolinea soli</name>
    <dbReference type="NCBI Taxonomy" id="2321403"/>
    <lineage>
        <taxon>Bacteria</taxon>
        <taxon>Pseudomonadati</taxon>
        <taxon>Bacteroidota</taxon>
        <taxon>Cytophagia</taxon>
        <taxon>Cytophagales</taxon>
        <taxon>Fulvivirgaceae</taxon>
        <taxon>Chryseolinea</taxon>
    </lineage>
</organism>